<organism evidence="4 5">
    <name type="scientific">Mycolicibacterium goodii</name>
    <name type="common">Mycobacterium goodii</name>
    <dbReference type="NCBI Taxonomy" id="134601"/>
    <lineage>
        <taxon>Bacteria</taxon>
        <taxon>Bacillati</taxon>
        <taxon>Actinomycetota</taxon>
        <taxon>Actinomycetes</taxon>
        <taxon>Mycobacteriales</taxon>
        <taxon>Mycobacteriaceae</taxon>
        <taxon>Mycolicibacterium</taxon>
    </lineage>
</organism>
<evidence type="ECO:0000256" key="2">
    <source>
        <dbReference type="ARBA" id="ARBA00023002"/>
    </source>
</evidence>
<dbReference type="Proteomes" id="UP000062255">
    <property type="component" value="Chromosome"/>
</dbReference>
<dbReference type="KEGG" id="mgo:AFA91_25345"/>
<dbReference type="STRING" id="134601.AFA91_25345"/>
<dbReference type="PANTHER" id="PTHR43639">
    <property type="entry name" value="OXIDOREDUCTASE, SHORT-CHAIN DEHYDROGENASE/REDUCTASE FAMILY (AFU_ORTHOLOGUE AFUA_5G02870)"/>
    <property type="match status" value="1"/>
</dbReference>
<name>A0A0K0XBD0_MYCGD</name>
<dbReference type="Pfam" id="PF13561">
    <property type="entry name" value="adh_short_C2"/>
    <property type="match status" value="1"/>
</dbReference>
<dbReference type="SUPFAM" id="SSF51735">
    <property type="entry name" value="NAD(P)-binding Rossmann-fold domains"/>
    <property type="match status" value="1"/>
</dbReference>
<dbReference type="InterPro" id="IPR002347">
    <property type="entry name" value="SDR_fam"/>
</dbReference>
<gene>
    <name evidence="4" type="ORF">AFA91_25345</name>
</gene>
<keyword evidence="2" id="KW-0560">Oxidoreductase</keyword>
<evidence type="ECO:0000313" key="5">
    <source>
        <dbReference type="Proteomes" id="UP000062255"/>
    </source>
</evidence>
<dbReference type="PRINTS" id="PR00081">
    <property type="entry name" value="GDHRDH"/>
</dbReference>
<dbReference type="PANTHER" id="PTHR43639:SF1">
    <property type="entry name" value="SHORT-CHAIN DEHYDROGENASE_REDUCTASE FAMILY PROTEIN"/>
    <property type="match status" value="1"/>
</dbReference>
<feature type="domain" description="Ketoreductase" evidence="3">
    <location>
        <begin position="6"/>
        <end position="196"/>
    </location>
</feature>
<sequence length="240" mass="24602">MELQSHNAVVTGGTAGIGLEIAKLLAAEGARVTVVGRDAERGAKATVEIGHDARFIQADLGDMDSVTALAAQLGDVDILVNNAGAFPVAPTVSQDVESFESMFDINVRGTYFLVAGLAKGMLQRGAGSIVNVTSLAAVKGMPGASVYSATKAALASLTRSWAAEFGERGVRVNSVSPGPTRTQGVLAEWGESIEDIAAGLPLRRTARPEEIAQAVLFLASPRASYVTGSTLYVDGGGAAV</sequence>
<accession>A0A0K0XBD0</accession>
<evidence type="ECO:0000313" key="4">
    <source>
        <dbReference type="EMBL" id="AKS34667.1"/>
    </source>
</evidence>
<dbReference type="AlphaFoldDB" id="A0A0K0XBD0"/>
<dbReference type="NCBIfam" id="NF005559">
    <property type="entry name" value="PRK07231.1"/>
    <property type="match status" value="1"/>
</dbReference>
<dbReference type="GO" id="GO:0016491">
    <property type="term" value="F:oxidoreductase activity"/>
    <property type="evidence" value="ECO:0007669"/>
    <property type="project" value="UniProtKB-KW"/>
</dbReference>
<dbReference type="RefSeq" id="WP_049747121.1">
    <property type="nucleotide sequence ID" value="NZ_CP012150.1"/>
</dbReference>
<dbReference type="PRINTS" id="PR00080">
    <property type="entry name" value="SDRFAMILY"/>
</dbReference>
<dbReference type="PROSITE" id="PS00061">
    <property type="entry name" value="ADH_SHORT"/>
    <property type="match status" value="1"/>
</dbReference>
<dbReference type="PATRIC" id="fig|134601.6.peg.5239"/>
<dbReference type="InterPro" id="IPR057326">
    <property type="entry name" value="KR_dom"/>
</dbReference>
<evidence type="ECO:0000259" key="3">
    <source>
        <dbReference type="SMART" id="SM00822"/>
    </source>
</evidence>
<dbReference type="OrthoDB" id="286404at2"/>
<dbReference type="Gene3D" id="3.40.50.720">
    <property type="entry name" value="NAD(P)-binding Rossmann-like Domain"/>
    <property type="match status" value="1"/>
</dbReference>
<proteinExistence type="inferred from homology"/>
<dbReference type="InterPro" id="IPR036291">
    <property type="entry name" value="NAD(P)-bd_dom_sf"/>
</dbReference>
<reference evidence="4 5" key="1">
    <citation type="submission" date="2015-07" db="EMBL/GenBank/DDBJ databases">
        <title>Complete genome sequence of Mycobacterium goodii X7B, a facultative thermophilic biodesulfurizing bacterium.</title>
        <authorList>
            <person name="Yu B."/>
            <person name="Li F."/>
            <person name="Xu P."/>
        </authorList>
    </citation>
    <scope>NUCLEOTIDE SEQUENCE [LARGE SCALE GENOMIC DNA]</scope>
    <source>
        <strain evidence="4 5">X7B</strain>
    </source>
</reference>
<dbReference type="FunFam" id="3.40.50.720:FF:000084">
    <property type="entry name" value="Short-chain dehydrogenase reductase"/>
    <property type="match status" value="1"/>
</dbReference>
<evidence type="ECO:0000256" key="1">
    <source>
        <dbReference type="ARBA" id="ARBA00006484"/>
    </source>
</evidence>
<dbReference type="EMBL" id="CP012150">
    <property type="protein sequence ID" value="AKS34667.1"/>
    <property type="molecule type" value="Genomic_DNA"/>
</dbReference>
<dbReference type="SMART" id="SM00822">
    <property type="entry name" value="PKS_KR"/>
    <property type="match status" value="1"/>
</dbReference>
<protein>
    <submittedName>
        <fullName evidence="4">Short-chain dehydrogenase</fullName>
    </submittedName>
</protein>
<comment type="similarity">
    <text evidence="1">Belongs to the short-chain dehydrogenases/reductases (SDR) family.</text>
</comment>
<dbReference type="InterPro" id="IPR020904">
    <property type="entry name" value="Sc_DH/Rdtase_CS"/>
</dbReference>
<dbReference type="CDD" id="cd05233">
    <property type="entry name" value="SDR_c"/>
    <property type="match status" value="1"/>
</dbReference>